<name>A0A8S2CMG2_9BILA</name>
<proteinExistence type="predicted"/>
<dbReference type="EMBL" id="CAJNOK010000001">
    <property type="protein sequence ID" value="CAF0720672.1"/>
    <property type="molecule type" value="Genomic_DNA"/>
</dbReference>
<evidence type="ECO:0000313" key="3">
    <source>
        <dbReference type="Proteomes" id="UP000677228"/>
    </source>
</evidence>
<sequence length="140" mass="14508">MLLPQERVAKAVSTAKLTIWAAVPANAAIKAEPCNSTNSDQPTICVAAAVANTPAGPIPAPSATPAPIANPVTFVNKLPICSPAGQPRKKEEKTVPKITVKKTPTPIPVSILATFGNRNRSGNGLVDIEDVAKAPIIFKL</sequence>
<dbReference type="Proteomes" id="UP000677228">
    <property type="component" value="Unassembled WGS sequence"/>
</dbReference>
<gene>
    <name evidence="1" type="ORF">OVA965_LOCUS11</name>
    <name evidence="2" type="ORF">TMI583_LOCUS11</name>
</gene>
<dbReference type="AlphaFoldDB" id="A0A8S2CMG2"/>
<evidence type="ECO:0000313" key="1">
    <source>
        <dbReference type="EMBL" id="CAF0720672.1"/>
    </source>
</evidence>
<reference evidence="1" key="1">
    <citation type="submission" date="2021-02" db="EMBL/GenBank/DDBJ databases">
        <authorList>
            <person name="Nowell W R."/>
        </authorList>
    </citation>
    <scope>NUCLEOTIDE SEQUENCE</scope>
</reference>
<evidence type="ECO:0000313" key="2">
    <source>
        <dbReference type="EMBL" id="CAF3491739.1"/>
    </source>
</evidence>
<dbReference type="Proteomes" id="UP000682733">
    <property type="component" value="Unassembled WGS sequence"/>
</dbReference>
<organism evidence="1 3">
    <name type="scientific">Didymodactylos carnosus</name>
    <dbReference type="NCBI Taxonomy" id="1234261"/>
    <lineage>
        <taxon>Eukaryota</taxon>
        <taxon>Metazoa</taxon>
        <taxon>Spiralia</taxon>
        <taxon>Gnathifera</taxon>
        <taxon>Rotifera</taxon>
        <taxon>Eurotatoria</taxon>
        <taxon>Bdelloidea</taxon>
        <taxon>Philodinida</taxon>
        <taxon>Philodinidae</taxon>
        <taxon>Didymodactylos</taxon>
    </lineage>
</organism>
<comment type="caution">
    <text evidence="1">The sequence shown here is derived from an EMBL/GenBank/DDBJ whole genome shotgun (WGS) entry which is preliminary data.</text>
</comment>
<accession>A0A8S2CMG2</accession>
<dbReference type="EMBL" id="CAJOBA010000001">
    <property type="protein sequence ID" value="CAF3491739.1"/>
    <property type="molecule type" value="Genomic_DNA"/>
</dbReference>
<protein>
    <submittedName>
        <fullName evidence="1">Uncharacterized protein</fullName>
    </submittedName>
</protein>